<dbReference type="InParanoid" id="A0A165GGC0"/>
<feature type="transmembrane region" description="Helical" evidence="17">
    <location>
        <begin position="475"/>
        <end position="493"/>
    </location>
</feature>
<comment type="function">
    <text evidence="2">May be involved in vacuolar sorting and osmoregulation.</text>
</comment>
<comment type="similarity">
    <text evidence="4 15">Belongs to the peptidase M28 family.</text>
</comment>
<dbReference type="Pfam" id="PF22251">
    <property type="entry name" value="PFF1_TM"/>
    <property type="match status" value="1"/>
</dbReference>
<dbReference type="AlphaFoldDB" id="A0A165GGC0"/>
<dbReference type="Pfam" id="PF22250">
    <property type="entry name" value="PFF1_C"/>
    <property type="match status" value="1"/>
</dbReference>
<keyword evidence="22" id="KW-1185">Reference proteome</keyword>
<evidence type="ECO:0000256" key="3">
    <source>
        <dbReference type="ARBA" id="ARBA00004128"/>
    </source>
</evidence>
<sequence>MSPKSSSWNPFLFKPVSVTFFTALVYVGLVVGLLIVHIVVPSAPTSPTPINGINVTEAWLDLQELTNGFHPYNSRRNDEVRDWLLKRIDAILSSNKVDYSTVDQYVKTSPVRPQAHGQDVTTAAAASSAVIVWNDMLSNVTFSAPGAISGSAREPGISVYFEGTNIIVYVRGSEDPEGDWWNRPAEDIGSSGILVNAHYDSVSTGYGATDDGVGVVTVLQLLQYFTTPGNAPKKGVIALLNNGEEDFLNGARAFTQSPVSQFAHAFLNLEGAGAGGRATLFRSTDTEVTRFYKKSPYPFGSALSGDGFKRGLIRSQTDYVVFDDILGLRGLDVAFMEPRARYHTDLDDARHTGIDSVWHMLSASVATMKALTSDTSPNFEGSKEDAEPGKVSSGKRSEGVWFDMFGRAFAVFRLQSFFAISVTLLVASPVFLLVVALILRRVDKMYLFSKKTYLHSSDDDEPIKLYGWRGVFRDPVAFVLASAAAVGLSFLVTKLNPYIVYSSPFAVWSMMLTAWFVVAWFIVRGADFVRPSALHRLYSLVWTYIGAWVLLVGVTVLEHKYKIAGGYFIVFYLFAAFLALLISFLELFGLERKSVYAARISDDRTATPGSAHSDSASARLIAPSSDENPAASGENEDSGRQSEDNEPTERTPLFRNAGQTSFANYSRARGSGRRHSSSSDQDDSHGIVSRLHYGEEQAWSAHLPQWTWLLQFILTAPIVIILVGQIGLLITSALHQTLADGSSALLVYILIAVFSILLLVPLTPYLHRYTYHIPTFLFFIFVGTLLYNLIAFPFSPANRLKVFFQQAVDLETGINRATLTGLEPYVQGIIHQIPSAAGQDVSCVESSSKLGLVTCSWDSLAPQVVPNLDDLVPPGSPPEIGYAEWLTYNVSRVTDLPNTARFTLVGRNTRSCRLLFDSPITDVRVHGAGSDPYDRFDRVPAEGGTKEIRLWSREWERPWTVDVNWQDSGDGRGLDGHVVCIWSDDNDPSAIPALEEIRRFAPDWVAITKLADGLVEGRKAFMV</sequence>
<dbReference type="GO" id="GO:0008235">
    <property type="term" value="F:metalloexopeptidase activity"/>
    <property type="evidence" value="ECO:0007669"/>
    <property type="project" value="InterPro"/>
</dbReference>
<dbReference type="InterPro" id="IPR007484">
    <property type="entry name" value="Peptidase_M28"/>
</dbReference>
<evidence type="ECO:0000256" key="12">
    <source>
        <dbReference type="ARBA" id="ARBA00023049"/>
    </source>
</evidence>
<feature type="transmembrane region" description="Helical" evidence="17">
    <location>
        <begin position="769"/>
        <end position="790"/>
    </location>
</feature>
<dbReference type="EMBL" id="KV407459">
    <property type="protein sequence ID" value="KZF22150.1"/>
    <property type="molecule type" value="Genomic_DNA"/>
</dbReference>
<feature type="domain" description="Vacuolar membrane protease C-terminal" evidence="19">
    <location>
        <begin position="800"/>
        <end position="1016"/>
    </location>
</feature>
<proteinExistence type="inferred from homology"/>
<dbReference type="Gene3D" id="3.40.630.10">
    <property type="entry name" value="Zn peptidases"/>
    <property type="match status" value="1"/>
</dbReference>
<dbReference type="Pfam" id="PF04389">
    <property type="entry name" value="Peptidase_M28"/>
    <property type="match status" value="1"/>
</dbReference>
<dbReference type="GO" id="GO:0006508">
    <property type="term" value="P:proteolysis"/>
    <property type="evidence" value="ECO:0007669"/>
    <property type="project" value="UniProtKB-KW"/>
</dbReference>
<keyword evidence="10 15" id="KW-0862">Zinc</keyword>
<dbReference type="STRING" id="1328760.A0A165GGC0"/>
<keyword evidence="5" id="KW-0926">Vacuole</keyword>
<gene>
    <name evidence="21" type="ORF">L228DRAFT_261363</name>
</gene>
<keyword evidence="6 15" id="KW-0645">Protease</keyword>
<dbReference type="InterPro" id="IPR053976">
    <property type="entry name" value="PFF1_TM"/>
</dbReference>
<accession>A0A165GGC0</accession>
<evidence type="ECO:0000259" key="19">
    <source>
        <dbReference type="Pfam" id="PF22250"/>
    </source>
</evidence>
<dbReference type="InterPro" id="IPR048024">
    <property type="entry name" value="Fxna-like_M28_dom"/>
</dbReference>
<evidence type="ECO:0000313" key="21">
    <source>
        <dbReference type="EMBL" id="KZF22150.1"/>
    </source>
</evidence>
<dbReference type="PANTHER" id="PTHR12147:SF58">
    <property type="entry name" value="VACUOLAR MEMBRANE PROTEASE"/>
    <property type="match status" value="1"/>
</dbReference>
<keyword evidence="13 17" id="KW-0472">Membrane</keyword>
<keyword evidence="11 17" id="KW-1133">Transmembrane helix</keyword>
<evidence type="ECO:0000256" key="15">
    <source>
        <dbReference type="RuleBase" id="RU361240"/>
    </source>
</evidence>
<protein>
    <recommendedName>
        <fullName evidence="15">Peptide hydrolase</fullName>
        <ecNumber evidence="15">3.4.-.-</ecNumber>
    </recommendedName>
</protein>
<evidence type="ECO:0000259" key="20">
    <source>
        <dbReference type="Pfam" id="PF22251"/>
    </source>
</evidence>
<dbReference type="RefSeq" id="XP_018187705.1">
    <property type="nucleotide sequence ID" value="XM_018334325.1"/>
</dbReference>
<keyword evidence="12 21" id="KW-0482">Metalloprotease</keyword>
<evidence type="ECO:0000313" key="22">
    <source>
        <dbReference type="Proteomes" id="UP000076632"/>
    </source>
</evidence>
<evidence type="ECO:0000256" key="9">
    <source>
        <dbReference type="ARBA" id="ARBA00022801"/>
    </source>
</evidence>
<dbReference type="GO" id="GO:0005774">
    <property type="term" value="C:vacuolar membrane"/>
    <property type="evidence" value="ECO:0007669"/>
    <property type="project" value="UniProtKB-SubCell"/>
</dbReference>
<dbReference type="InterPro" id="IPR053975">
    <property type="entry name" value="PFF1_C"/>
</dbReference>
<feature type="transmembrane region" description="Helical" evidence="17">
    <location>
        <begin position="708"/>
        <end position="731"/>
    </location>
</feature>
<evidence type="ECO:0000259" key="18">
    <source>
        <dbReference type="Pfam" id="PF04389"/>
    </source>
</evidence>
<evidence type="ECO:0000256" key="8">
    <source>
        <dbReference type="ARBA" id="ARBA00022723"/>
    </source>
</evidence>
<feature type="transmembrane region" description="Helical" evidence="17">
    <location>
        <begin position="505"/>
        <end position="523"/>
    </location>
</feature>
<feature type="transmembrane region" description="Helical" evidence="17">
    <location>
        <begin position="20"/>
        <end position="40"/>
    </location>
</feature>
<keyword evidence="8 15" id="KW-0479">Metal-binding</keyword>
<evidence type="ECO:0000256" key="16">
    <source>
        <dbReference type="SAM" id="MobiDB-lite"/>
    </source>
</evidence>
<dbReference type="EC" id="3.4.-.-" evidence="15"/>
<comment type="cofactor">
    <cofactor evidence="1">
        <name>Zn(2+)</name>
        <dbReference type="ChEBI" id="CHEBI:29105"/>
    </cofactor>
</comment>
<evidence type="ECO:0000256" key="10">
    <source>
        <dbReference type="ARBA" id="ARBA00022833"/>
    </source>
</evidence>
<feature type="transmembrane region" description="Helical" evidence="17">
    <location>
        <begin position="535"/>
        <end position="557"/>
    </location>
</feature>
<evidence type="ECO:0000256" key="11">
    <source>
        <dbReference type="ARBA" id="ARBA00022989"/>
    </source>
</evidence>
<feature type="domain" description="Vacuolar membrane protease transmembrane" evidence="20">
    <location>
        <begin position="472"/>
        <end position="773"/>
    </location>
</feature>
<feature type="transmembrane region" description="Helical" evidence="17">
    <location>
        <begin position="564"/>
        <end position="585"/>
    </location>
</feature>
<keyword evidence="9 15" id="KW-0378">Hydrolase</keyword>
<dbReference type="Proteomes" id="UP000076632">
    <property type="component" value="Unassembled WGS sequence"/>
</dbReference>
<feature type="region of interest" description="Disordered" evidence="16">
    <location>
        <begin position="604"/>
        <end position="653"/>
    </location>
</feature>
<feature type="transmembrane region" description="Helical" evidence="17">
    <location>
        <begin position="743"/>
        <end position="763"/>
    </location>
</feature>
<dbReference type="FunCoup" id="A0A165GGC0">
    <property type="interactions" value="9"/>
</dbReference>
<dbReference type="CDD" id="cd03875">
    <property type="entry name" value="M28_Fxna_like"/>
    <property type="match status" value="1"/>
</dbReference>
<evidence type="ECO:0000256" key="13">
    <source>
        <dbReference type="ARBA" id="ARBA00023136"/>
    </source>
</evidence>
<dbReference type="OMA" id="FCHTFVN"/>
<evidence type="ECO:0000256" key="6">
    <source>
        <dbReference type="ARBA" id="ARBA00022670"/>
    </source>
</evidence>
<feature type="domain" description="Peptidase M28" evidence="18">
    <location>
        <begin position="191"/>
        <end position="365"/>
    </location>
</feature>
<feature type="transmembrane region" description="Helical" evidence="17">
    <location>
        <begin position="417"/>
        <end position="439"/>
    </location>
</feature>
<evidence type="ECO:0000256" key="1">
    <source>
        <dbReference type="ARBA" id="ARBA00001947"/>
    </source>
</evidence>
<dbReference type="SUPFAM" id="SSF53187">
    <property type="entry name" value="Zn-dependent exopeptidases"/>
    <property type="match status" value="1"/>
</dbReference>
<dbReference type="InterPro" id="IPR045175">
    <property type="entry name" value="M28_fam"/>
</dbReference>
<reference evidence="21 22" key="1">
    <citation type="journal article" date="2016" name="Fungal Biol.">
        <title>The genome of Xylona heveae provides a window into fungal endophytism.</title>
        <authorList>
            <person name="Gazis R."/>
            <person name="Kuo A."/>
            <person name="Riley R."/>
            <person name="LaButti K."/>
            <person name="Lipzen A."/>
            <person name="Lin J."/>
            <person name="Amirebrahimi M."/>
            <person name="Hesse C.N."/>
            <person name="Spatafora J.W."/>
            <person name="Henrissat B."/>
            <person name="Hainaut M."/>
            <person name="Grigoriev I.V."/>
            <person name="Hibbett D.S."/>
        </authorList>
    </citation>
    <scope>NUCLEOTIDE SEQUENCE [LARGE SCALE GENOMIC DNA]</scope>
    <source>
        <strain evidence="21 22">TC161</strain>
    </source>
</reference>
<dbReference type="OrthoDB" id="76293at2759"/>
<evidence type="ECO:0000256" key="7">
    <source>
        <dbReference type="ARBA" id="ARBA00022692"/>
    </source>
</evidence>
<dbReference type="PANTHER" id="PTHR12147">
    <property type="entry name" value="METALLOPEPTIDASE M28 FAMILY MEMBER"/>
    <property type="match status" value="1"/>
</dbReference>
<comment type="subcellular location">
    <subcellularLocation>
        <location evidence="3">Vacuole membrane</location>
        <topology evidence="3">Multi-pass membrane protein</topology>
    </subcellularLocation>
</comment>
<name>A0A165GGC0_XYLHT</name>
<dbReference type="FunFam" id="3.40.630.10:FF:000057">
    <property type="entry name" value="Vacuolar membrane protease"/>
    <property type="match status" value="1"/>
</dbReference>
<keyword evidence="7 17" id="KW-0812">Transmembrane</keyword>
<keyword evidence="14" id="KW-0325">Glycoprotein</keyword>
<feature type="compositionally biased region" description="Basic and acidic residues" evidence="16">
    <location>
        <begin position="637"/>
        <end position="649"/>
    </location>
</feature>
<evidence type="ECO:0000256" key="4">
    <source>
        <dbReference type="ARBA" id="ARBA00010918"/>
    </source>
</evidence>
<organism evidence="21 22">
    <name type="scientific">Xylona heveae (strain CBS 132557 / TC161)</name>
    <dbReference type="NCBI Taxonomy" id="1328760"/>
    <lineage>
        <taxon>Eukaryota</taxon>
        <taxon>Fungi</taxon>
        <taxon>Dikarya</taxon>
        <taxon>Ascomycota</taxon>
        <taxon>Pezizomycotina</taxon>
        <taxon>Xylonomycetes</taxon>
        <taxon>Xylonales</taxon>
        <taxon>Xylonaceae</taxon>
        <taxon>Xylona</taxon>
    </lineage>
</organism>
<evidence type="ECO:0000256" key="14">
    <source>
        <dbReference type="ARBA" id="ARBA00023180"/>
    </source>
</evidence>
<evidence type="ECO:0000256" key="5">
    <source>
        <dbReference type="ARBA" id="ARBA00022554"/>
    </source>
</evidence>
<evidence type="ECO:0000256" key="17">
    <source>
        <dbReference type="SAM" id="Phobius"/>
    </source>
</evidence>
<dbReference type="GO" id="GO:0046872">
    <property type="term" value="F:metal ion binding"/>
    <property type="evidence" value="ECO:0007669"/>
    <property type="project" value="UniProtKB-KW"/>
</dbReference>
<feature type="compositionally biased region" description="Polar residues" evidence="16">
    <location>
        <begin position="607"/>
        <end position="616"/>
    </location>
</feature>
<dbReference type="GeneID" id="28899462"/>
<evidence type="ECO:0000256" key="2">
    <source>
        <dbReference type="ARBA" id="ARBA00003273"/>
    </source>
</evidence>